<reference evidence="1 2" key="1">
    <citation type="journal article" date="2020" name="Microb. Genom.">
        <title>Genetic diversity of clinical and environmental Mucorales isolates obtained from an investigation of mucormycosis cases among solid organ transplant recipients.</title>
        <authorList>
            <person name="Nguyen M.H."/>
            <person name="Kaul D."/>
            <person name="Muto C."/>
            <person name="Cheng S.J."/>
            <person name="Richter R.A."/>
            <person name="Bruno V.M."/>
            <person name="Liu G."/>
            <person name="Beyhan S."/>
            <person name="Sundermann A.J."/>
            <person name="Mounaud S."/>
            <person name="Pasculle A.W."/>
            <person name="Nierman W.C."/>
            <person name="Driscoll E."/>
            <person name="Cumbie R."/>
            <person name="Clancy C.J."/>
            <person name="Dupont C.L."/>
        </authorList>
    </citation>
    <scope>NUCLEOTIDE SEQUENCE [LARGE SCALE GENOMIC DNA]</scope>
    <source>
        <strain evidence="1 2">GL24</strain>
    </source>
</reference>
<organism evidence="1 2">
    <name type="scientific">Rhizopus delemar</name>
    <dbReference type="NCBI Taxonomy" id="936053"/>
    <lineage>
        <taxon>Eukaryota</taxon>
        <taxon>Fungi</taxon>
        <taxon>Fungi incertae sedis</taxon>
        <taxon>Mucoromycota</taxon>
        <taxon>Mucoromycotina</taxon>
        <taxon>Mucoromycetes</taxon>
        <taxon>Mucorales</taxon>
        <taxon>Mucorineae</taxon>
        <taxon>Rhizopodaceae</taxon>
        <taxon>Rhizopus</taxon>
    </lineage>
</organism>
<dbReference type="AlphaFoldDB" id="A0A9P7C1V7"/>
<evidence type="ECO:0000313" key="1">
    <source>
        <dbReference type="EMBL" id="KAG1532040.1"/>
    </source>
</evidence>
<name>A0A9P7C1V7_9FUNG</name>
<comment type="caution">
    <text evidence="1">The sequence shown here is derived from an EMBL/GenBank/DDBJ whole genome shotgun (WGS) entry which is preliminary data.</text>
</comment>
<gene>
    <name evidence="1" type="ORF">G6F50_016379</name>
</gene>
<proteinExistence type="predicted"/>
<keyword evidence="2" id="KW-1185">Reference proteome</keyword>
<accession>A0A9P7C1V7</accession>
<dbReference type="Proteomes" id="UP000740926">
    <property type="component" value="Unassembled WGS sequence"/>
</dbReference>
<dbReference type="EMBL" id="JAANIU010010234">
    <property type="protein sequence ID" value="KAG1532040.1"/>
    <property type="molecule type" value="Genomic_DNA"/>
</dbReference>
<evidence type="ECO:0000313" key="2">
    <source>
        <dbReference type="Proteomes" id="UP000740926"/>
    </source>
</evidence>
<protein>
    <submittedName>
        <fullName evidence="1">Uncharacterized protein</fullName>
    </submittedName>
</protein>
<sequence>MRARVLTDGLEDLADEALGRPVGHAELATGAADADQFGGGLVVIGREHYAEGGNDGVEAGGCKGQGLGIGFLDFDLQSCGRGAFTGASQQRGHVVGGDHLAPAAGRGQRGIAVAGCDIKHFLVVPTTA</sequence>